<proteinExistence type="predicted"/>
<comment type="caution">
    <text evidence="1">The sequence shown here is derived from an EMBL/GenBank/DDBJ whole genome shotgun (WGS) entry which is preliminary data.</text>
</comment>
<dbReference type="EMBL" id="BART01036469">
    <property type="protein sequence ID" value="GAH11264.1"/>
    <property type="molecule type" value="Genomic_DNA"/>
</dbReference>
<name>X1E261_9ZZZZ</name>
<evidence type="ECO:0000313" key="1">
    <source>
        <dbReference type="EMBL" id="GAH11264.1"/>
    </source>
</evidence>
<reference evidence="1" key="1">
    <citation type="journal article" date="2014" name="Front. Microbiol.">
        <title>High frequency of phylogenetically diverse reductive dehalogenase-homologous genes in deep subseafloor sedimentary metagenomes.</title>
        <authorList>
            <person name="Kawai M."/>
            <person name="Futagami T."/>
            <person name="Toyoda A."/>
            <person name="Takaki Y."/>
            <person name="Nishi S."/>
            <person name="Hori S."/>
            <person name="Arai W."/>
            <person name="Tsubouchi T."/>
            <person name="Morono Y."/>
            <person name="Uchiyama I."/>
            <person name="Ito T."/>
            <person name="Fujiyama A."/>
            <person name="Inagaki F."/>
            <person name="Takami H."/>
        </authorList>
    </citation>
    <scope>NUCLEOTIDE SEQUENCE</scope>
    <source>
        <strain evidence="1">Expedition CK06-06</strain>
    </source>
</reference>
<dbReference type="AlphaFoldDB" id="X1E261"/>
<sequence length="111" mass="13299">MNIKLKSKRTNRVRSLPANYTFRAPPNNKYSVFQPGGYYRMYHRVEAEKMKRSHYWVQFTVGAEESFKKKELKEIQEKSQPLKTNRKEGISKVEIKKYNEEIIEEIPDITQ</sequence>
<accession>X1E261</accession>
<gene>
    <name evidence="1" type="ORF">S01H4_61487</name>
</gene>
<organism evidence="1">
    <name type="scientific">marine sediment metagenome</name>
    <dbReference type="NCBI Taxonomy" id="412755"/>
    <lineage>
        <taxon>unclassified sequences</taxon>
        <taxon>metagenomes</taxon>
        <taxon>ecological metagenomes</taxon>
    </lineage>
</organism>
<protein>
    <submittedName>
        <fullName evidence="1">Uncharacterized protein</fullName>
    </submittedName>
</protein>